<name>A0AAQ3RXR2_VIGMU</name>
<feature type="transmembrane region" description="Helical" evidence="2">
    <location>
        <begin position="155"/>
        <end position="176"/>
    </location>
</feature>
<protein>
    <submittedName>
        <fullName evidence="3">Uncharacterized protein</fullName>
    </submittedName>
</protein>
<reference evidence="3 4" key="1">
    <citation type="journal article" date="2023" name="Life. Sci Alliance">
        <title>Evolutionary insights into 3D genome organization and epigenetic landscape of Vigna mungo.</title>
        <authorList>
            <person name="Junaid A."/>
            <person name="Singh B."/>
            <person name="Bhatia S."/>
        </authorList>
    </citation>
    <scope>NUCLEOTIDE SEQUENCE [LARGE SCALE GENOMIC DNA]</scope>
    <source>
        <strain evidence="3">Urdbean</strain>
    </source>
</reference>
<accession>A0AAQ3RXR2</accession>
<dbReference type="Proteomes" id="UP001374535">
    <property type="component" value="Chromosome 6"/>
</dbReference>
<evidence type="ECO:0000256" key="1">
    <source>
        <dbReference type="SAM" id="MobiDB-lite"/>
    </source>
</evidence>
<evidence type="ECO:0000256" key="2">
    <source>
        <dbReference type="SAM" id="Phobius"/>
    </source>
</evidence>
<keyword evidence="4" id="KW-1185">Reference proteome</keyword>
<keyword evidence="2" id="KW-0472">Membrane</keyword>
<feature type="region of interest" description="Disordered" evidence="1">
    <location>
        <begin position="1"/>
        <end position="83"/>
    </location>
</feature>
<keyword evidence="2" id="KW-0812">Transmembrane</keyword>
<gene>
    <name evidence="3" type="ORF">V8G54_021840</name>
</gene>
<sequence>MRHRQPLISGIGECGGDHHHRPGGHQRTTNGAANDLPLPPGQIDGESGGARRRRRGQKGAGEGENLEPSVEGDDSCGRGGLAEGDVGDNAAAAEDRHAAVAAVGEGGDALCYVTAAGDFQHVASERVGAFFGYDNRRLGLVLGAGRPATWPPTTASGLGTFMAYEVLVLVVSVVPADLFLRGVGVGVCVAVAAIGGSSIGVVIVLHQLLLSNHSHIPSPPPIRHVRLQPFILC</sequence>
<feature type="transmembrane region" description="Helical" evidence="2">
    <location>
        <begin position="182"/>
        <end position="205"/>
    </location>
</feature>
<dbReference type="EMBL" id="CP144695">
    <property type="protein sequence ID" value="WVZ08494.1"/>
    <property type="molecule type" value="Genomic_DNA"/>
</dbReference>
<keyword evidence="2" id="KW-1133">Transmembrane helix</keyword>
<organism evidence="3 4">
    <name type="scientific">Vigna mungo</name>
    <name type="common">Black gram</name>
    <name type="synonym">Phaseolus mungo</name>
    <dbReference type="NCBI Taxonomy" id="3915"/>
    <lineage>
        <taxon>Eukaryota</taxon>
        <taxon>Viridiplantae</taxon>
        <taxon>Streptophyta</taxon>
        <taxon>Embryophyta</taxon>
        <taxon>Tracheophyta</taxon>
        <taxon>Spermatophyta</taxon>
        <taxon>Magnoliopsida</taxon>
        <taxon>eudicotyledons</taxon>
        <taxon>Gunneridae</taxon>
        <taxon>Pentapetalae</taxon>
        <taxon>rosids</taxon>
        <taxon>fabids</taxon>
        <taxon>Fabales</taxon>
        <taxon>Fabaceae</taxon>
        <taxon>Papilionoideae</taxon>
        <taxon>50 kb inversion clade</taxon>
        <taxon>NPAAA clade</taxon>
        <taxon>indigoferoid/millettioid clade</taxon>
        <taxon>Phaseoleae</taxon>
        <taxon>Vigna</taxon>
    </lineage>
</organism>
<evidence type="ECO:0000313" key="3">
    <source>
        <dbReference type="EMBL" id="WVZ08494.1"/>
    </source>
</evidence>
<proteinExistence type="predicted"/>
<dbReference type="AlphaFoldDB" id="A0AAQ3RXR2"/>
<evidence type="ECO:0000313" key="4">
    <source>
        <dbReference type="Proteomes" id="UP001374535"/>
    </source>
</evidence>